<comment type="function">
    <text evidence="11">Catalyzes the hydrolysis of 3-deoxy-D-manno-octulosonate 8-phosphate (KDO 8-P) to 3-deoxy-D-manno-octulosonate (KDO) and inorganic phosphate.</text>
</comment>
<dbReference type="SUPFAM" id="SSF56784">
    <property type="entry name" value="HAD-like"/>
    <property type="match status" value="1"/>
</dbReference>
<dbReference type="PIRSF" id="PIRSF006118">
    <property type="entry name" value="KDO8-P_Ptase"/>
    <property type="match status" value="1"/>
</dbReference>
<evidence type="ECO:0000256" key="1">
    <source>
        <dbReference type="ARBA" id="ARBA00000898"/>
    </source>
</evidence>
<keyword evidence="7 11" id="KW-0479">Metal-binding</keyword>
<dbReference type="SFLD" id="SFLDG01136">
    <property type="entry name" value="C1.6:_Phosphoserine_Phosphatas"/>
    <property type="match status" value="1"/>
</dbReference>
<dbReference type="PANTHER" id="PTHR21485">
    <property type="entry name" value="HAD SUPERFAMILY MEMBERS CMAS AND KDSC"/>
    <property type="match status" value="1"/>
</dbReference>
<dbReference type="GO" id="GO:0008781">
    <property type="term" value="F:N-acylneuraminate cytidylyltransferase activity"/>
    <property type="evidence" value="ECO:0007669"/>
    <property type="project" value="TreeGrafter"/>
</dbReference>
<dbReference type="FunFam" id="3.40.50.1000:FF:000029">
    <property type="entry name" value="3-deoxy-D-manno-octulosonate 8-phosphate phosphatase KdsC"/>
    <property type="match status" value="1"/>
</dbReference>
<dbReference type="Pfam" id="PF08282">
    <property type="entry name" value="Hydrolase_3"/>
    <property type="match status" value="1"/>
</dbReference>
<dbReference type="SFLD" id="SFLDG01138">
    <property type="entry name" value="C1.6.2:_Deoxy-d-mannose-octulo"/>
    <property type="match status" value="1"/>
</dbReference>
<dbReference type="GO" id="GO:0046872">
    <property type="term" value="F:metal ion binding"/>
    <property type="evidence" value="ECO:0007669"/>
    <property type="project" value="UniProtKB-UniRule"/>
</dbReference>
<evidence type="ECO:0000256" key="9">
    <source>
        <dbReference type="ARBA" id="ARBA00022842"/>
    </source>
</evidence>
<name>A0A3N1XX22_9GAMM</name>
<gene>
    <name evidence="13" type="ORF">EDC57_2439</name>
</gene>
<sequence>MRLAQDELVRRAAGIRLLVLDVDGVLTDGRLYVDEAGRETKAFHVRDGHGIKLAHRAGIAVALVSGRRSGAVDARAAELGIGHVCAGVEDKAAALARLCRETGIDAAAAACVGDDVVDLPMMAAAGLAVAVADAHPAVLARAHWVTSRPGGAGAVREVCDLLLAARGEGP</sequence>
<dbReference type="SFLD" id="SFLDS00003">
    <property type="entry name" value="Haloacid_Dehalogenase"/>
    <property type="match status" value="1"/>
</dbReference>
<dbReference type="Proteomes" id="UP000276634">
    <property type="component" value="Unassembled WGS sequence"/>
</dbReference>
<evidence type="ECO:0000256" key="8">
    <source>
        <dbReference type="ARBA" id="ARBA00022801"/>
    </source>
</evidence>
<dbReference type="InterPro" id="IPR010023">
    <property type="entry name" value="KdsC_fam"/>
</dbReference>
<organism evidence="13 14">
    <name type="scientific">Inmirania thermothiophila</name>
    <dbReference type="NCBI Taxonomy" id="1750597"/>
    <lineage>
        <taxon>Bacteria</taxon>
        <taxon>Pseudomonadati</taxon>
        <taxon>Pseudomonadota</taxon>
        <taxon>Gammaproteobacteria</taxon>
        <taxon>Chromatiales</taxon>
        <taxon>Ectothiorhodospiraceae</taxon>
        <taxon>Inmirania</taxon>
    </lineage>
</organism>
<comment type="similarity">
    <text evidence="3 11">Belongs to the KdsC family.</text>
</comment>
<evidence type="ECO:0000256" key="3">
    <source>
        <dbReference type="ARBA" id="ARBA00005893"/>
    </source>
</evidence>
<dbReference type="PANTHER" id="PTHR21485:SF3">
    <property type="entry name" value="N-ACYLNEURAMINATE CYTIDYLYLTRANSFERASE"/>
    <property type="match status" value="1"/>
</dbReference>
<dbReference type="InterPro" id="IPR006549">
    <property type="entry name" value="HAD-SF_hydro_IIIA"/>
</dbReference>
<protein>
    <recommendedName>
        <fullName evidence="6 11">3-deoxy-D-manno-octulosonate 8-phosphate phosphatase KdsC</fullName>
        <ecNumber evidence="5 11">3.1.3.45</ecNumber>
    </recommendedName>
    <alternativeName>
        <fullName evidence="10 11">KDO 8-P phosphatase</fullName>
    </alternativeName>
</protein>
<dbReference type="EC" id="3.1.3.45" evidence="5 11"/>
<feature type="binding site" evidence="12">
    <location>
        <position position="21"/>
    </location>
    <ligand>
        <name>Mg(2+)</name>
        <dbReference type="ChEBI" id="CHEBI:18420"/>
    </ligand>
</feature>
<comment type="caution">
    <text evidence="13">The sequence shown here is derived from an EMBL/GenBank/DDBJ whole genome shotgun (WGS) entry which is preliminary data.</text>
</comment>
<evidence type="ECO:0000256" key="12">
    <source>
        <dbReference type="PIRSR" id="PIRSR006118-2"/>
    </source>
</evidence>
<comment type="cofactor">
    <cofactor evidence="2 11 12">
        <name>Mg(2+)</name>
        <dbReference type="ChEBI" id="CHEBI:18420"/>
    </cofactor>
</comment>
<evidence type="ECO:0000256" key="4">
    <source>
        <dbReference type="ARBA" id="ARBA00011881"/>
    </source>
</evidence>
<evidence type="ECO:0000313" key="14">
    <source>
        <dbReference type="Proteomes" id="UP000276634"/>
    </source>
</evidence>
<dbReference type="EMBL" id="RJVI01000003">
    <property type="protein sequence ID" value="ROR29762.1"/>
    <property type="molecule type" value="Genomic_DNA"/>
</dbReference>
<evidence type="ECO:0000256" key="11">
    <source>
        <dbReference type="PIRNR" id="PIRNR006118"/>
    </source>
</evidence>
<feature type="binding site" evidence="12">
    <location>
        <position position="23"/>
    </location>
    <ligand>
        <name>substrate</name>
    </ligand>
</feature>
<accession>A0A3N1XX22</accession>
<dbReference type="Gene3D" id="3.40.50.1000">
    <property type="entry name" value="HAD superfamily/HAD-like"/>
    <property type="match status" value="1"/>
</dbReference>
<dbReference type="InterPro" id="IPR050793">
    <property type="entry name" value="CMP-NeuNAc_synthase"/>
</dbReference>
<evidence type="ECO:0000313" key="13">
    <source>
        <dbReference type="EMBL" id="ROR29762.1"/>
    </source>
</evidence>
<dbReference type="GO" id="GO:0019143">
    <property type="term" value="F:3-deoxy-manno-octulosonate-8-phosphatase activity"/>
    <property type="evidence" value="ECO:0007669"/>
    <property type="project" value="UniProtKB-UniRule"/>
</dbReference>
<evidence type="ECO:0000256" key="10">
    <source>
        <dbReference type="ARBA" id="ARBA00031051"/>
    </source>
</evidence>
<dbReference type="AlphaFoldDB" id="A0A3N1XX22"/>
<reference evidence="13 14" key="1">
    <citation type="submission" date="2018-11" db="EMBL/GenBank/DDBJ databases">
        <title>Genomic Encyclopedia of Type Strains, Phase IV (KMG-IV): sequencing the most valuable type-strain genomes for metagenomic binning, comparative biology and taxonomic classification.</title>
        <authorList>
            <person name="Goeker M."/>
        </authorList>
    </citation>
    <scope>NUCLEOTIDE SEQUENCE [LARGE SCALE GENOMIC DNA]</scope>
    <source>
        <strain evidence="13 14">DSM 100275</strain>
    </source>
</reference>
<dbReference type="InterPro" id="IPR036412">
    <property type="entry name" value="HAD-like_sf"/>
</dbReference>
<evidence type="ECO:0000256" key="5">
    <source>
        <dbReference type="ARBA" id="ARBA00013066"/>
    </source>
</evidence>
<keyword evidence="9 11" id="KW-0460">Magnesium</keyword>
<dbReference type="InterPro" id="IPR023214">
    <property type="entry name" value="HAD_sf"/>
</dbReference>
<comment type="catalytic activity">
    <reaction evidence="1 11">
        <text>3-deoxy-alpha-D-manno-2-octulosonate-8-phosphate + H2O = 3-deoxy-alpha-D-manno-oct-2-ulosonate + phosphate</text>
        <dbReference type="Rhea" id="RHEA:11500"/>
        <dbReference type="ChEBI" id="CHEBI:15377"/>
        <dbReference type="ChEBI" id="CHEBI:43474"/>
        <dbReference type="ChEBI" id="CHEBI:85985"/>
        <dbReference type="ChEBI" id="CHEBI:85986"/>
        <dbReference type="EC" id="3.1.3.45"/>
    </reaction>
</comment>
<dbReference type="NCBIfam" id="TIGR01662">
    <property type="entry name" value="HAD-SF-IIIA"/>
    <property type="match status" value="1"/>
</dbReference>
<comment type="subunit">
    <text evidence="4 11">Homotetramer.</text>
</comment>
<evidence type="ECO:0000256" key="7">
    <source>
        <dbReference type="ARBA" id="ARBA00022723"/>
    </source>
</evidence>
<dbReference type="OrthoDB" id="9805604at2"/>
<feature type="binding site" evidence="12">
    <location>
        <position position="114"/>
    </location>
    <ligand>
        <name>Mg(2+)</name>
        <dbReference type="ChEBI" id="CHEBI:18420"/>
    </ligand>
</feature>
<dbReference type="NCBIfam" id="TIGR01670">
    <property type="entry name" value="KdsC-phosphatas"/>
    <property type="match status" value="1"/>
</dbReference>
<evidence type="ECO:0000256" key="6">
    <source>
        <dbReference type="ARBA" id="ARBA00020092"/>
    </source>
</evidence>
<proteinExistence type="inferred from homology"/>
<dbReference type="RefSeq" id="WP_123402151.1">
    <property type="nucleotide sequence ID" value="NZ_RJVI01000003.1"/>
</dbReference>
<dbReference type="CDD" id="cd01630">
    <property type="entry name" value="HAD_KDO-like"/>
    <property type="match status" value="1"/>
</dbReference>
<evidence type="ECO:0000256" key="2">
    <source>
        <dbReference type="ARBA" id="ARBA00001946"/>
    </source>
</evidence>
<dbReference type="GO" id="GO:0009103">
    <property type="term" value="P:lipopolysaccharide biosynthetic process"/>
    <property type="evidence" value="ECO:0007669"/>
    <property type="project" value="UniProtKB-UniRule"/>
</dbReference>
<keyword evidence="11" id="KW-0448">Lipopolysaccharide biosynthesis</keyword>
<keyword evidence="8 11" id="KW-0378">Hydrolase</keyword>
<keyword evidence="14" id="KW-1185">Reference proteome</keyword>